<gene>
    <name evidence="20" type="ORF">HBA54_24950</name>
</gene>
<dbReference type="PANTHER" id="PTHR34299:SF1">
    <property type="entry name" value="DIACYLGLYCEROL KINASE"/>
    <property type="match status" value="1"/>
</dbReference>
<evidence type="ECO:0000256" key="16">
    <source>
        <dbReference type="PIRSR" id="PIRSR600829-2"/>
    </source>
</evidence>
<accession>A0A967KG61</accession>
<sequence>MDLKREQKPQERVEAIDLAETTIPPVKLGRIGYALHGFRAAWREEPGFRNHVIGAAAMLATLILLKPAAIWWALALLCSALLLALELVNSAIERVIDHVDGRLHPRIKAIKDMSAAAVIAASIGVFLLGIIMIADTLA</sequence>
<dbReference type="InterPro" id="IPR036945">
    <property type="entry name" value="DAGK_sf"/>
</dbReference>
<keyword evidence="18" id="KW-0460">Magnesium</keyword>
<organism evidence="20 21">
    <name type="scientific">Pelagibius litoralis</name>
    <dbReference type="NCBI Taxonomy" id="374515"/>
    <lineage>
        <taxon>Bacteria</taxon>
        <taxon>Pseudomonadati</taxon>
        <taxon>Pseudomonadota</taxon>
        <taxon>Alphaproteobacteria</taxon>
        <taxon>Rhodospirillales</taxon>
        <taxon>Rhodovibrionaceae</taxon>
        <taxon>Pelagibius</taxon>
    </lineage>
</organism>
<proteinExistence type="inferred from homology"/>
<evidence type="ECO:0000256" key="3">
    <source>
        <dbReference type="ARBA" id="ARBA00022475"/>
    </source>
</evidence>
<dbReference type="GO" id="GO:0046872">
    <property type="term" value="F:metal ion binding"/>
    <property type="evidence" value="ECO:0007669"/>
    <property type="project" value="UniProtKB-KW"/>
</dbReference>
<feature type="binding site" evidence="17">
    <location>
        <position position="45"/>
    </location>
    <ligand>
        <name>ATP</name>
        <dbReference type="ChEBI" id="CHEBI:30616"/>
    </ligand>
</feature>
<keyword evidence="6 19" id="KW-0812">Transmembrane</keyword>
<feature type="binding site" evidence="18">
    <location>
        <position position="93"/>
    </location>
    <ligand>
        <name>a divalent metal cation</name>
        <dbReference type="ChEBI" id="CHEBI:60240"/>
    </ligand>
</feature>
<evidence type="ECO:0000256" key="19">
    <source>
        <dbReference type="SAM" id="Phobius"/>
    </source>
</evidence>
<evidence type="ECO:0000313" key="20">
    <source>
        <dbReference type="EMBL" id="NIA71850.1"/>
    </source>
</evidence>
<evidence type="ECO:0000256" key="6">
    <source>
        <dbReference type="ARBA" id="ARBA00022692"/>
    </source>
</evidence>
<feature type="transmembrane region" description="Helical" evidence="19">
    <location>
        <begin position="113"/>
        <end position="134"/>
    </location>
</feature>
<keyword evidence="5" id="KW-0808">Transferase</keyword>
<evidence type="ECO:0000256" key="8">
    <source>
        <dbReference type="ARBA" id="ARBA00022777"/>
    </source>
</evidence>
<evidence type="ECO:0000256" key="9">
    <source>
        <dbReference type="ARBA" id="ARBA00022840"/>
    </source>
</evidence>
<evidence type="ECO:0000256" key="2">
    <source>
        <dbReference type="ARBA" id="ARBA00005967"/>
    </source>
</evidence>
<keyword evidence="14" id="KW-1208">Phospholipid metabolism</keyword>
<dbReference type="PANTHER" id="PTHR34299">
    <property type="entry name" value="DIACYLGLYCEROL KINASE"/>
    <property type="match status" value="1"/>
</dbReference>
<feature type="binding site" evidence="16">
    <location>
        <position position="12"/>
    </location>
    <ligand>
        <name>substrate</name>
    </ligand>
</feature>
<dbReference type="InterPro" id="IPR000829">
    <property type="entry name" value="DAGK"/>
</dbReference>
<evidence type="ECO:0000256" key="4">
    <source>
        <dbReference type="ARBA" id="ARBA00022516"/>
    </source>
</evidence>
<dbReference type="EMBL" id="JAAQPH010000027">
    <property type="protein sequence ID" value="NIA71850.1"/>
    <property type="molecule type" value="Genomic_DNA"/>
</dbReference>
<evidence type="ECO:0000256" key="1">
    <source>
        <dbReference type="ARBA" id="ARBA00004651"/>
    </source>
</evidence>
<keyword evidence="21" id="KW-1185">Reference proteome</keyword>
<keyword evidence="13" id="KW-0594">Phospholipid biosynthesis</keyword>
<evidence type="ECO:0000256" key="15">
    <source>
        <dbReference type="PIRSR" id="PIRSR600829-1"/>
    </source>
</evidence>
<evidence type="ECO:0000256" key="12">
    <source>
        <dbReference type="ARBA" id="ARBA00023136"/>
    </source>
</evidence>
<dbReference type="GO" id="GO:0016301">
    <property type="term" value="F:kinase activity"/>
    <property type="evidence" value="ECO:0007669"/>
    <property type="project" value="UniProtKB-KW"/>
</dbReference>
<dbReference type="Gene3D" id="1.10.287.3610">
    <property type="match status" value="1"/>
</dbReference>
<feature type="binding site" evidence="16">
    <location>
        <position position="86"/>
    </location>
    <ligand>
        <name>substrate</name>
    </ligand>
</feature>
<evidence type="ECO:0000256" key="13">
    <source>
        <dbReference type="ARBA" id="ARBA00023209"/>
    </source>
</evidence>
<comment type="similarity">
    <text evidence="2">Belongs to the bacterial diacylglycerol kinase family.</text>
</comment>
<dbReference type="GO" id="GO:0005524">
    <property type="term" value="F:ATP binding"/>
    <property type="evidence" value="ECO:0007669"/>
    <property type="project" value="UniProtKB-KW"/>
</dbReference>
<evidence type="ECO:0000256" key="11">
    <source>
        <dbReference type="ARBA" id="ARBA00023098"/>
    </source>
</evidence>
<keyword evidence="8 20" id="KW-0418">Kinase</keyword>
<feature type="binding site" evidence="18">
    <location>
        <position position="45"/>
    </location>
    <ligand>
        <name>a divalent metal cation</name>
        <dbReference type="ChEBI" id="CHEBI:60240"/>
    </ligand>
</feature>
<feature type="active site" description="Proton acceptor" evidence="15">
    <location>
        <position position="86"/>
    </location>
</feature>
<feature type="binding site" evidence="17">
    <location>
        <begin position="111"/>
        <end position="112"/>
    </location>
    <ligand>
        <name>ATP</name>
        <dbReference type="ChEBI" id="CHEBI:30616"/>
    </ligand>
</feature>
<name>A0A967KG61_9PROT</name>
<comment type="caution">
    <text evidence="20">The sequence shown here is derived from an EMBL/GenBank/DDBJ whole genome shotgun (WGS) entry which is preliminary data.</text>
</comment>
<dbReference type="GO" id="GO:0008654">
    <property type="term" value="P:phospholipid biosynthetic process"/>
    <property type="evidence" value="ECO:0007669"/>
    <property type="project" value="UniProtKB-KW"/>
</dbReference>
<evidence type="ECO:0000256" key="17">
    <source>
        <dbReference type="PIRSR" id="PIRSR600829-3"/>
    </source>
</evidence>
<keyword evidence="7 17" id="KW-0547">Nucleotide-binding</keyword>
<dbReference type="AlphaFoldDB" id="A0A967KG61"/>
<feature type="binding site" evidence="16">
    <location>
        <begin position="39"/>
        <end position="42"/>
    </location>
    <ligand>
        <name>substrate</name>
    </ligand>
</feature>
<dbReference type="GO" id="GO:0005886">
    <property type="term" value="C:plasma membrane"/>
    <property type="evidence" value="ECO:0007669"/>
    <property type="project" value="UniProtKB-SubCell"/>
</dbReference>
<feature type="binding site" evidence="17">
    <location>
        <position position="93"/>
    </location>
    <ligand>
        <name>ATP</name>
        <dbReference type="ChEBI" id="CHEBI:30616"/>
    </ligand>
</feature>
<protein>
    <submittedName>
        <fullName evidence="20">Diacylglycerol kinase</fullName>
    </submittedName>
</protein>
<feature type="transmembrane region" description="Helical" evidence="19">
    <location>
        <begin position="71"/>
        <end position="92"/>
    </location>
</feature>
<keyword evidence="9 17" id="KW-0067">ATP-binding</keyword>
<evidence type="ECO:0000256" key="14">
    <source>
        <dbReference type="ARBA" id="ARBA00023264"/>
    </source>
</evidence>
<evidence type="ECO:0000256" key="7">
    <source>
        <dbReference type="ARBA" id="ARBA00022741"/>
    </source>
</evidence>
<evidence type="ECO:0000256" key="5">
    <source>
        <dbReference type="ARBA" id="ARBA00022679"/>
    </source>
</evidence>
<comment type="subcellular location">
    <subcellularLocation>
        <location evidence="1">Cell membrane</location>
        <topology evidence="1">Multi-pass membrane protein</topology>
    </subcellularLocation>
</comment>
<evidence type="ECO:0000313" key="21">
    <source>
        <dbReference type="Proteomes" id="UP000761264"/>
    </source>
</evidence>
<evidence type="ECO:0000256" key="10">
    <source>
        <dbReference type="ARBA" id="ARBA00022989"/>
    </source>
</evidence>
<feature type="transmembrane region" description="Helical" evidence="19">
    <location>
        <begin position="48"/>
        <end position="65"/>
    </location>
</feature>
<feature type="binding site" evidence="17">
    <location>
        <position position="12"/>
    </location>
    <ligand>
        <name>ATP</name>
        <dbReference type="ChEBI" id="CHEBI:30616"/>
    </ligand>
</feature>
<dbReference type="Proteomes" id="UP000761264">
    <property type="component" value="Unassembled WGS sequence"/>
</dbReference>
<evidence type="ECO:0000256" key="18">
    <source>
        <dbReference type="PIRSR" id="PIRSR600829-4"/>
    </source>
</evidence>
<dbReference type="Pfam" id="PF01219">
    <property type="entry name" value="DAGK_prokar"/>
    <property type="match status" value="1"/>
</dbReference>
<keyword evidence="3" id="KW-1003">Cell membrane</keyword>
<keyword evidence="10 19" id="KW-1133">Transmembrane helix</keyword>
<reference evidence="20" key="1">
    <citation type="submission" date="2020-03" db="EMBL/GenBank/DDBJ databases">
        <title>Genome of Pelagibius litoralis DSM 21314T.</title>
        <authorList>
            <person name="Wang G."/>
        </authorList>
    </citation>
    <scope>NUCLEOTIDE SEQUENCE</scope>
    <source>
        <strain evidence="20">DSM 21314</strain>
    </source>
</reference>
<keyword evidence="4" id="KW-0444">Lipid biosynthesis</keyword>
<feature type="binding site" evidence="17">
    <location>
        <position position="33"/>
    </location>
    <ligand>
        <name>ATP</name>
        <dbReference type="ChEBI" id="CHEBI:30616"/>
    </ligand>
</feature>
<dbReference type="CDD" id="cd14263">
    <property type="entry name" value="DAGK_IM_like"/>
    <property type="match status" value="1"/>
</dbReference>
<keyword evidence="11" id="KW-0443">Lipid metabolism</keyword>
<dbReference type="RefSeq" id="WP_167230150.1">
    <property type="nucleotide sequence ID" value="NZ_JAAQPH010000027.1"/>
</dbReference>
<keyword evidence="12 19" id="KW-0472">Membrane</keyword>
<comment type="cofactor">
    <cofactor evidence="18">
        <name>Mg(2+)</name>
        <dbReference type="ChEBI" id="CHEBI:18420"/>
    </cofactor>
    <text evidence="18">Mn(2+), Zn(2+), Cd(2+) and Co(2+) support activity to lesser extents.</text>
</comment>
<keyword evidence="18" id="KW-0479">Metal-binding</keyword>